<dbReference type="EMBL" id="KB456270">
    <property type="protein sequence ID" value="EMF08804.1"/>
    <property type="molecule type" value="Genomic_DNA"/>
</dbReference>
<gene>
    <name evidence="2" type="ORF">SEPMUDRAFT_52418</name>
</gene>
<protein>
    <recommendedName>
        <fullName evidence="4">C2H2-type domain-containing protein</fullName>
    </recommendedName>
</protein>
<organism evidence="2 3">
    <name type="scientific">Sphaerulina musiva (strain SO2202)</name>
    <name type="common">Poplar stem canker fungus</name>
    <name type="synonym">Septoria musiva</name>
    <dbReference type="NCBI Taxonomy" id="692275"/>
    <lineage>
        <taxon>Eukaryota</taxon>
        <taxon>Fungi</taxon>
        <taxon>Dikarya</taxon>
        <taxon>Ascomycota</taxon>
        <taxon>Pezizomycotina</taxon>
        <taxon>Dothideomycetes</taxon>
        <taxon>Dothideomycetidae</taxon>
        <taxon>Mycosphaerellales</taxon>
        <taxon>Mycosphaerellaceae</taxon>
        <taxon>Sphaerulina</taxon>
    </lineage>
</organism>
<dbReference type="GeneID" id="27906363"/>
<reference evidence="2 3" key="1">
    <citation type="journal article" date="2012" name="PLoS Pathog.">
        <title>Diverse lifestyles and strategies of plant pathogenesis encoded in the genomes of eighteen Dothideomycetes fungi.</title>
        <authorList>
            <person name="Ohm R.A."/>
            <person name="Feau N."/>
            <person name="Henrissat B."/>
            <person name="Schoch C.L."/>
            <person name="Horwitz B.A."/>
            <person name="Barry K.W."/>
            <person name="Condon B.J."/>
            <person name="Copeland A.C."/>
            <person name="Dhillon B."/>
            <person name="Glaser F."/>
            <person name="Hesse C.N."/>
            <person name="Kosti I."/>
            <person name="LaButti K."/>
            <person name="Lindquist E.A."/>
            <person name="Lucas S."/>
            <person name="Salamov A.A."/>
            <person name="Bradshaw R.E."/>
            <person name="Ciuffetti L."/>
            <person name="Hamelin R.C."/>
            <person name="Kema G.H.J."/>
            <person name="Lawrence C."/>
            <person name="Scott J.A."/>
            <person name="Spatafora J.W."/>
            <person name="Turgeon B.G."/>
            <person name="de Wit P.J.G.M."/>
            <person name="Zhong S."/>
            <person name="Goodwin S.B."/>
            <person name="Grigoriev I.V."/>
        </authorList>
    </citation>
    <scope>NUCLEOTIDE SEQUENCE [LARGE SCALE GENOMIC DNA]</scope>
    <source>
        <strain evidence="2 3">SO2202</strain>
    </source>
</reference>
<feature type="compositionally biased region" description="Basic and acidic residues" evidence="1">
    <location>
        <begin position="254"/>
        <end position="271"/>
    </location>
</feature>
<dbReference type="Proteomes" id="UP000016931">
    <property type="component" value="Unassembled WGS sequence"/>
</dbReference>
<dbReference type="RefSeq" id="XP_016756925.1">
    <property type="nucleotide sequence ID" value="XM_016909226.1"/>
</dbReference>
<accession>M3ATG2</accession>
<evidence type="ECO:0000313" key="2">
    <source>
        <dbReference type="EMBL" id="EMF08804.1"/>
    </source>
</evidence>
<evidence type="ECO:0000256" key="1">
    <source>
        <dbReference type="SAM" id="MobiDB-lite"/>
    </source>
</evidence>
<feature type="compositionally biased region" description="Polar residues" evidence="1">
    <location>
        <begin position="133"/>
        <end position="167"/>
    </location>
</feature>
<proteinExistence type="predicted"/>
<feature type="region of interest" description="Disordered" evidence="1">
    <location>
        <begin position="1"/>
        <end position="76"/>
    </location>
</feature>
<sequence length="271" mass="29298">SSLGFLLPTTYGGSPYESDSHTYNMDQNYIPPMRVSQPTSTPGASAYAMTTSSSPSLYSTRAVETSSARRPSEMPAITAAGSSYDHYRRISSPYDTAAYTMAPSQTIPSISGLTQSPLPSPHLGSSSVPQYMRSVSPNMYEQNPYGQSYTTAPPNTQLYGTSPQYPAQTYPVGSSIPHEKAGGGGSGSSMDSSMRVLNQRPKPQCWEHGCNGRQFSTFSNLLRHQREKSGTSAKSYCPKCGAEFTRTTARNGHLAHDKCTKQRRPSEGKSS</sequence>
<feature type="region of interest" description="Disordered" evidence="1">
    <location>
        <begin position="110"/>
        <end position="194"/>
    </location>
</feature>
<evidence type="ECO:0000313" key="3">
    <source>
        <dbReference type="Proteomes" id="UP000016931"/>
    </source>
</evidence>
<dbReference type="eggNOG" id="ENOG502SS66">
    <property type="taxonomic scope" value="Eukaryota"/>
</dbReference>
<dbReference type="HOGENOM" id="CLU_050871_1_0_1"/>
<dbReference type="AlphaFoldDB" id="M3ATG2"/>
<feature type="compositionally biased region" description="Polar residues" evidence="1">
    <location>
        <begin position="36"/>
        <end position="69"/>
    </location>
</feature>
<evidence type="ECO:0008006" key="4">
    <source>
        <dbReference type="Google" id="ProtNLM"/>
    </source>
</evidence>
<keyword evidence="3" id="KW-1185">Reference proteome</keyword>
<feature type="non-terminal residue" evidence="2">
    <location>
        <position position="1"/>
    </location>
</feature>
<feature type="region of interest" description="Disordered" evidence="1">
    <location>
        <begin position="251"/>
        <end position="271"/>
    </location>
</feature>
<dbReference type="OrthoDB" id="5366256at2759"/>
<dbReference type="OMA" id="ETTINMQ"/>
<name>M3ATG2_SPHMS</name>